<evidence type="ECO:0000313" key="2">
    <source>
        <dbReference type="EMBL" id="WVZ50233.1"/>
    </source>
</evidence>
<dbReference type="EMBL" id="CP144745">
    <property type="protein sequence ID" value="WVZ50233.1"/>
    <property type="molecule type" value="Genomic_DNA"/>
</dbReference>
<protein>
    <recommendedName>
        <fullName evidence="1">HAT C-terminal dimerisation domain-containing protein</fullName>
    </recommendedName>
</protein>
<sequence length="196" mass="22681">MKPVHWLSDPRHKLTFMRYCLTKAYGKEVAGKKIDETMVWHGIVQFSYRGFFSPELIGSSNVGAVLSGKRKLGLEFSLYKQQSRPHRSKRSEIDTYLEDPLAPIREGEDFDMLKWWEKKSELYPVLAKDGLRFFWPFHSSESAFSTAGMIIDKHRNSLSPVTVEALICTKDWLKTYNSDDDEGDDISDDDEAQVYQ</sequence>
<dbReference type="PANTHER" id="PTHR23272:SF161">
    <property type="entry name" value="ZINC FINGER BED DOMAIN-CONTAINING PROTEIN RICESLEEPER 1-LIKE"/>
    <property type="match status" value="1"/>
</dbReference>
<dbReference type="SUPFAM" id="SSF53098">
    <property type="entry name" value="Ribonuclease H-like"/>
    <property type="match status" value="1"/>
</dbReference>
<dbReference type="InterPro" id="IPR008906">
    <property type="entry name" value="HATC_C_dom"/>
</dbReference>
<evidence type="ECO:0000259" key="1">
    <source>
        <dbReference type="Pfam" id="PF05699"/>
    </source>
</evidence>
<dbReference type="InterPro" id="IPR012337">
    <property type="entry name" value="RNaseH-like_sf"/>
</dbReference>
<keyword evidence="3" id="KW-1185">Reference proteome</keyword>
<proteinExistence type="predicted"/>
<name>A0AAQ3PM52_PASNO</name>
<accession>A0AAQ3PM52</accession>
<dbReference type="Proteomes" id="UP001341281">
    <property type="component" value="Chromosome 01"/>
</dbReference>
<dbReference type="AlphaFoldDB" id="A0AAQ3PM52"/>
<dbReference type="GO" id="GO:0046983">
    <property type="term" value="F:protein dimerization activity"/>
    <property type="evidence" value="ECO:0007669"/>
    <property type="project" value="InterPro"/>
</dbReference>
<gene>
    <name evidence="2" type="ORF">U9M48_001507</name>
</gene>
<dbReference type="PANTHER" id="PTHR23272">
    <property type="entry name" value="BED FINGER-RELATED"/>
    <property type="match status" value="1"/>
</dbReference>
<dbReference type="Pfam" id="PF05699">
    <property type="entry name" value="Dimer_Tnp_hAT"/>
    <property type="match status" value="1"/>
</dbReference>
<feature type="domain" description="HAT C-terminal dimerisation" evidence="1">
    <location>
        <begin position="92"/>
        <end position="173"/>
    </location>
</feature>
<evidence type="ECO:0000313" key="3">
    <source>
        <dbReference type="Proteomes" id="UP001341281"/>
    </source>
</evidence>
<organism evidence="2 3">
    <name type="scientific">Paspalum notatum var. saurae</name>
    <dbReference type="NCBI Taxonomy" id="547442"/>
    <lineage>
        <taxon>Eukaryota</taxon>
        <taxon>Viridiplantae</taxon>
        <taxon>Streptophyta</taxon>
        <taxon>Embryophyta</taxon>
        <taxon>Tracheophyta</taxon>
        <taxon>Spermatophyta</taxon>
        <taxon>Magnoliopsida</taxon>
        <taxon>Liliopsida</taxon>
        <taxon>Poales</taxon>
        <taxon>Poaceae</taxon>
        <taxon>PACMAD clade</taxon>
        <taxon>Panicoideae</taxon>
        <taxon>Andropogonodae</taxon>
        <taxon>Paspaleae</taxon>
        <taxon>Paspalinae</taxon>
        <taxon>Paspalum</taxon>
    </lineage>
</organism>
<reference evidence="2 3" key="1">
    <citation type="submission" date="2024-02" db="EMBL/GenBank/DDBJ databases">
        <title>High-quality chromosome-scale genome assembly of Pensacola bahiagrass (Paspalum notatum Flugge var. saurae).</title>
        <authorList>
            <person name="Vega J.M."/>
            <person name="Podio M."/>
            <person name="Orjuela J."/>
            <person name="Siena L.A."/>
            <person name="Pessino S.C."/>
            <person name="Combes M.C."/>
            <person name="Mariac C."/>
            <person name="Albertini E."/>
            <person name="Pupilli F."/>
            <person name="Ortiz J.P.A."/>
            <person name="Leblanc O."/>
        </authorList>
    </citation>
    <scope>NUCLEOTIDE SEQUENCE [LARGE SCALE GENOMIC DNA]</scope>
    <source>
        <strain evidence="2">R1</strain>
        <tissue evidence="2">Leaf</tissue>
    </source>
</reference>